<keyword evidence="4 8" id="KW-0808">Transferase</keyword>
<dbReference type="GO" id="GO:0004343">
    <property type="term" value="F:glucosamine 6-phosphate N-acetyltransferase activity"/>
    <property type="evidence" value="ECO:0007669"/>
    <property type="project" value="UniProtKB-UniRule"/>
</dbReference>
<evidence type="ECO:0000256" key="5">
    <source>
        <dbReference type="ARBA" id="ARBA00022824"/>
    </source>
</evidence>
<evidence type="ECO:0000256" key="3">
    <source>
        <dbReference type="ARBA" id="ARBA00011738"/>
    </source>
</evidence>
<evidence type="ECO:0000256" key="1">
    <source>
        <dbReference type="ARBA" id="ARBA00004184"/>
    </source>
</evidence>
<evidence type="ECO:0000256" key="7">
    <source>
        <dbReference type="ARBA" id="ARBA00023315"/>
    </source>
</evidence>
<comment type="subunit">
    <text evidence="3">Homodimer.</text>
</comment>
<dbReference type="InterPro" id="IPR016181">
    <property type="entry name" value="Acyl_CoA_acyltransferase"/>
</dbReference>
<dbReference type="GeneID" id="70251308"/>
<keyword evidence="7 8" id="KW-0012">Acyltransferase</keyword>
<dbReference type="EMBL" id="JAJTJA010000012">
    <property type="protein sequence ID" value="KAH8691182.1"/>
    <property type="molecule type" value="Genomic_DNA"/>
</dbReference>
<evidence type="ECO:0000259" key="9">
    <source>
        <dbReference type="PROSITE" id="PS51186"/>
    </source>
</evidence>
<evidence type="ECO:0000313" key="10">
    <source>
        <dbReference type="EMBL" id="KAH8691182.1"/>
    </source>
</evidence>
<evidence type="ECO:0000256" key="6">
    <source>
        <dbReference type="ARBA" id="ARBA00023136"/>
    </source>
</evidence>
<protein>
    <recommendedName>
        <fullName evidence="8">Glucosamine 6-phosphate N-acetyltransferase</fullName>
        <ecNumber evidence="8">2.3.1.4</ecNumber>
    </recommendedName>
</protein>
<keyword evidence="6" id="KW-0472">Membrane</keyword>
<sequence length="177" mass="19864">MTISGPLFPPSLISPEIAASLPAGYTIRPLEHSDHARGFLQCLADLTWIGDYSEEEFYERYDWLATKGKDWYYNVVIDDGSRIVATATLIVERKFIHNRGLVGHIEEVVVSNDQQGKGLGLILIRALDSIAVNVGCYKSILDCADQNSGFYTKCGYENAGLEMAHYYEPFKTQYERG</sequence>
<evidence type="ECO:0000313" key="11">
    <source>
        <dbReference type="Proteomes" id="UP001201262"/>
    </source>
</evidence>
<dbReference type="GO" id="GO:0005789">
    <property type="term" value="C:endoplasmic reticulum membrane"/>
    <property type="evidence" value="ECO:0007669"/>
    <property type="project" value="UniProtKB-SubCell"/>
</dbReference>
<dbReference type="SUPFAM" id="SSF55729">
    <property type="entry name" value="Acyl-CoA N-acyltransferases (Nat)"/>
    <property type="match status" value="1"/>
</dbReference>
<dbReference type="PROSITE" id="PS51186">
    <property type="entry name" value="GNAT"/>
    <property type="match status" value="1"/>
</dbReference>
<proteinExistence type="inferred from homology"/>
<dbReference type="CDD" id="cd04301">
    <property type="entry name" value="NAT_SF"/>
    <property type="match status" value="1"/>
</dbReference>
<accession>A0AAD4KLE7</accession>
<gene>
    <name evidence="10" type="ORF">BGW36DRAFT_431741</name>
</gene>
<dbReference type="Proteomes" id="UP001201262">
    <property type="component" value="Unassembled WGS sequence"/>
</dbReference>
<evidence type="ECO:0000256" key="8">
    <source>
        <dbReference type="RuleBase" id="RU365086"/>
    </source>
</evidence>
<dbReference type="PANTHER" id="PTHR13355:SF11">
    <property type="entry name" value="GLUCOSAMINE 6-PHOSPHATE N-ACETYLTRANSFERASE"/>
    <property type="match status" value="1"/>
</dbReference>
<comment type="catalytic activity">
    <reaction evidence="8">
        <text>D-glucosamine 6-phosphate + acetyl-CoA = N-acetyl-D-glucosamine 6-phosphate + CoA + H(+)</text>
        <dbReference type="Rhea" id="RHEA:10292"/>
        <dbReference type="ChEBI" id="CHEBI:15378"/>
        <dbReference type="ChEBI" id="CHEBI:57287"/>
        <dbReference type="ChEBI" id="CHEBI:57288"/>
        <dbReference type="ChEBI" id="CHEBI:57513"/>
        <dbReference type="ChEBI" id="CHEBI:58725"/>
        <dbReference type="EC" id="2.3.1.4"/>
    </reaction>
</comment>
<feature type="domain" description="N-acetyltransferase" evidence="9">
    <location>
        <begin position="25"/>
        <end position="174"/>
    </location>
</feature>
<dbReference type="GO" id="GO:0006048">
    <property type="term" value="P:UDP-N-acetylglucosamine biosynthetic process"/>
    <property type="evidence" value="ECO:0007669"/>
    <property type="project" value="UniProtKB-UniRule"/>
</dbReference>
<evidence type="ECO:0000256" key="4">
    <source>
        <dbReference type="ARBA" id="ARBA00022679"/>
    </source>
</evidence>
<evidence type="ECO:0000256" key="2">
    <source>
        <dbReference type="ARBA" id="ARBA00004586"/>
    </source>
</evidence>
<dbReference type="RefSeq" id="XP_046067274.1">
    <property type="nucleotide sequence ID" value="XM_046221021.1"/>
</dbReference>
<dbReference type="Gene3D" id="3.40.630.30">
    <property type="match status" value="1"/>
</dbReference>
<organism evidence="10 11">
    <name type="scientific">Talaromyces proteolyticus</name>
    <dbReference type="NCBI Taxonomy" id="1131652"/>
    <lineage>
        <taxon>Eukaryota</taxon>
        <taxon>Fungi</taxon>
        <taxon>Dikarya</taxon>
        <taxon>Ascomycota</taxon>
        <taxon>Pezizomycotina</taxon>
        <taxon>Eurotiomycetes</taxon>
        <taxon>Eurotiomycetidae</taxon>
        <taxon>Eurotiales</taxon>
        <taxon>Trichocomaceae</taxon>
        <taxon>Talaromyces</taxon>
        <taxon>Talaromyces sect. Bacilispori</taxon>
    </lineage>
</organism>
<keyword evidence="11" id="KW-1185">Reference proteome</keyword>
<name>A0AAD4KLE7_9EURO</name>
<dbReference type="FunFam" id="3.40.630.30:FF:000048">
    <property type="entry name" value="Glucosamine 6-phosphate N-acetyltransferase"/>
    <property type="match status" value="1"/>
</dbReference>
<comment type="pathway">
    <text evidence="8">Nucleotide-sugar biosynthesis; UDP-N-acetyl-alpha-D-glucosamine biosynthesis; N-acetyl-alpha-D-glucosamine 1-phosphate from alpha-D-glucosamine 6-phosphate (route I): step 1/2.</text>
</comment>
<dbReference type="Pfam" id="PF00583">
    <property type="entry name" value="Acetyltransf_1"/>
    <property type="match status" value="1"/>
</dbReference>
<comment type="caution">
    <text evidence="10">The sequence shown here is derived from an EMBL/GenBank/DDBJ whole genome shotgun (WGS) entry which is preliminary data.</text>
</comment>
<dbReference type="AlphaFoldDB" id="A0AAD4KLE7"/>
<dbReference type="InterPro" id="IPR039143">
    <property type="entry name" value="GNPNAT1-like"/>
</dbReference>
<dbReference type="InterPro" id="IPR000182">
    <property type="entry name" value="GNAT_dom"/>
</dbReference>
<reference evidence="10" key="1">
    <citation type="submission" date="2021-12" db="EMBL/GenBank/DDBJ databases">
        <title>Convergent genome expansion in fungi linked to evolution of root-endophyte symbiosis.</title>
        <authorList>
            <consortium name="DOE Joint Genome Institute"/>
            <person name="Ke Y.-H."/>
            <person name="Bonito G."/>
            <person name="Liao H.-L."/>
            <person name="Looney B."/>
            <person name="Rojas-Flechas A."/>
            <person name="Nash J."/>
            <person name="Hameed K."/>
            <person name="Schadt C."/>
            <person name="Martin F."/>
            <person name="Crous P.W."/>
            <person name="Miettinen O."/>
            <person name="Magnuson J.K."/>
            <person name="Labbe J."/>
            <person name="Jacobson D."/>
            <person name="Doktycz M.J."/>
            <person name="Veneault-Fourrey C."/>
            <person name="Kuo A."/>
            <person name="Mondo S."/>
            <person name="Calhoun S."/>
            <person name="Riley R."/>
            <person name="Ohm R."/>
            <person name="LaButti K."/>
            <person name="Andreopoulos B."/>
            <person name="Pangilinan J."/>
            <person name="Nolan M."/>
            <person name="Tritt A."/>
            <person name="Clum A."/>
            <person name="Lipzen A."/>
            <person name="Daum C."/>
            <person name="Barry K."/>
            <person name="Grigoriev I.V."/>
            <person name="Vilgalys R."/>
        </authorList>
    </citation>
    <scope>NUCLEOTIDE SEQUENCE</scope>
    <source>
        <strain evidence="10">PMI_201</strain>
    </source>
</reference>
<comment type="subcellular location">
    <subcellularLocation>
        <location evidence="1">Endomembrane system</location>
        <topology evidence="1">Peripheral membrane protein</topology>
    </subcellularLocation>
    <subcellularLocation>
        <location evidence="2">Endoplasmic reticulum membrane</location>
    </subcellularLocation>
</comment>
<dbReference type="EC" id="2.3.1.4" evidence="8"/>
<dbReference type="PANTHER" id="PTHR13355">
    <property type="entry name" value="GLUCOSAMINE 6-PHOSPHATE N-ACETYLTRANSFERASE"/>
    <property type="match status" value="1"/>
</dbReference>
<keyword evidence="5" id="KW-0256">Endoplasmic reticulum</keyword>
<comment type="similarity">
    <text evidence="8">Belongs to the acetyltransferase family. GNA1 subfamily.</text>
</comment>